<dbReference type="InterPro" id="IPR039425">
    <property type="entry name" value="RNA_pol_sigma-70-like"/>
</dbReference>
<dbReference type="Gene3D" id="1.10.10.10">
    <property type="entry name" value="Winged helix-like DNA-binding domain superfamily/Winged helix DNA-binding domain"/>
    <property type="match status" value="1"/>
</dbReference>
<comment type="caution">
    <text evidence="7">The sequence shown here is derived from an EMBL/GenBank/DDBJ whole genome shotgun (WGS) entry which is preliminary data.</text>
</comment>
<evidence type="ECO:0000259" key="6">
    <source>
        <dbReference type="Pfam" id="PF08281"/>
    </source>
</evidence>
<dbReference type="InterPro" id="IPR013249">
    <property type="entry name" value="RNA_pol_sigma70_r4_t2"/>
</dbReference>
<dbReference type="CDD" id="cd06171">
    <property type="entry name" value="Sigma70_r4"/>
    <property type="match status" value="1"/>
</dbReference>
<dbReference type="Proteomes" id="UP001185092">
    <property type="component" value="Unassembled WGS sequence"/>
</dbReference>
<dbReference type="SUPFAM" id="SSF88659">
    <property type="entry name" value="Sigma3 and sigma4 domains of RNA polymerase sigma factors"/>
    <property type="match status" value="1"/>
</dbReference>
<reference evidence="7" key="1">
    <citation type="submission" date="2023-07" db="EMBL/GenBank/DDBJ databases">
        <title>Genomic Encyclopedia of Type Strains, Phase IV (KMG-IV): sequencing the most valuable type-strain genomes for metagenomic binning, comparative biology and taxonomic classification.</title>
        <authorList>
            <person name="Goeker M."/>
        </authorList>
    </citation>
    <scope>NUCLEOTIDE SEQUENCE</scope>
    <source>
        <strain evidence="7">DSM 26174</strain>
    </source>
</reference>
<keyword evidence="8" id="KW-1185">Reference proteome</keyword>
<evidence type="ECO:0000313" key="7">
    <source>
        <dbReference type="EMBL" id="MDR6238762.1"/>
    </source>
</evidence>
<dbReference type="InterPro" id="IPR007627">
    <property type="entry name" value="RNA_pol_sigma70_r2"/>
</dbReference>
<comment type="similarity">
    <text evidence="1">Belongs to the sigma-70 factor family. ECF subfamily.</text>
</comment>
<sequence>MTEIDDQRLFEMLKNDENAYTAFDTLFTRHYEKLCQFAWRYCNNKYLSEDCVTDVWLKIWEKRELIETPENVRAYLYKMVRNKSIDMMQSHSKRSGILGMLDEAMTIADNTNTDDAILQGELNAKINKALKNLPEKASTAFTLHRFEQMSYIQISEILGVSVSSVEKYLIACLKELRSVLKAQD</sequence>
<dbReference type="Pfam" id="PF04542">
    <property type="entry name" value="Sigma70_r2"/>
    <property type="match status" value="1"/>
</dbReference>
<evidence type="ECO:0000256" key="2">
    <source>
        <dbReference type="ARBA" id="ARBA00023015"/>
    </source>
</evidence>
<dbReference type="Pfam" id="PF08281">
    <property type="entry name" value="Sigma70_r4_2"/>
    <property type="match status" value="1"/>
</dbReference>
<dbReference type="GO" id="GO:0016987">
    <property type="term" value="F:sigma factor activity"/>
    <property type="evidence" value="ECO:0007669"/>
    <property type="project" value="UniProtKB-KW"/>
</dbReference>
<evidence type="ECO:0000256" key="4">
    <source>
        <dbReference type="ARBA" id="ARBA00023163"/>
    </source>
</evidence>
<gene>
    <name evidence="7" type="ORF">HNQ88_001799</name>
</gene>
<evidence type="ECO:0000256" key="3">
    <source>
        <dbReference type="ARBA" id="ARBA00023082"/>
    </source>
</evidence>
<name>A0AAE3XLR1_9BACT</name>
<dbReference type="InterPro" id="IPR036388">
    <property type="entry name" value="WH-like_DNA-bd_sf"/>
</dbReference>
<protein>
    <submittedName>
        <fullName evidence="7">RNA polymerase sigma-70 factor (ECF subfamily)</fullName>
    </submittedName>
</protein>
<keyword evidence="3" id="KW-0731">Sigma factor</keyword>
<evidence type="ECO:0000313" key="8">
    <source>
        <dbReference type="Proteomes" id="UP001185092"/>
    </source>
</evidence>
<dbReference type="GO" id="GO:0006352">
    <property type="term" value="P:DNA-templated transcription initiation"/>
    <property type="evidence" value="ECO:0007669"/>
    <property type="project" value="InterPro"/>
</dbReference>
<keyword evidence="2" id="KW-0805">Transcription regulation</keyword>
<organism evidence="7 8">
    <name type="scientific">Aureibacter tunicatorum</name>
    <dbReference type="NCBI Taxonomy" id="866807"/>
    <lineage>
        <taxon>Bacteria</taxon>
        <taxon>Pseudomonadati</taxon>
        <taxon>Bacteroidota</taxon>
        <taxon>Cytophagia</taxon>
        <taxon>Cytophagales</taxon>
        <taxon>Persicobacteraceae</taxon>
        <taxon>Aureibacter</taxon>
    </lineage>
</organism>
<proteinExistence type="inferred from homology"/>
<dbReference type="PANTHER" id="PTHR43133:SF46">
    <property type="entry name" value="RNA POLYMERASE SIGMA-70 FACTOR ECF SUBFAMILY"/>
    <property type="match status" value="1"/>
</dbReference>
<dbReference type="AlphaFoldDB" id="A0AAE3XLR1"/>
<dbReference type="EMBL" id="JAVDQD010000002">
    <property type="protein sequence ID" value="MDR6238762.1"/>
    <property type="molecule type" value="Genomic_DNA"/>
</dbReference>
<dbReference type="InterPro" id="IPR014327">
    <property type="entry name" value="RNA_pol_sigma70_bacteroid"/>
</dbReference>
<evidence type="ECO:0000256" key="1">
    <source>
        <dbReference type="ARBA" id="ARBA00010641"/>
    </source>
</evidence>
<dbReference type="NCBIfam" id="TIGR02937">
    <property type="entry name" value="sigma70-ECF"/>
    <property type="match status" value="1"/>
</dbReference>
<dbReference type="Gene3D" id="1.10.1740.10">
    <property type="match status" value="1"/>
</dbReference>
<dbReference type="RefSeq" id="WP_309938270.1">
    <property type="nucleotide sequence ID" value="NZ_AP025305.1"/>
</dbReference>
<keyword evidence="4" id="KW-0804">Transcription</keyword>
<dbReference type="InterPro" id="IPR013324">
    <property type="entry name" value="RNA_pol_sigma_r3/r4-like"/>
</dbReference>
<accession>A0AAE3XLR1</accession>
<feature type="domain" description="RNA polymerase sigma-70 region 2" evidence="5">
    <location>
        <begin position="26"/>
        <end position="93"/>
    </location>
</feature>
<dbReference type="PANTHER" id="PTHR43133">
    <property type="entry name" value="RNA POLYMERASE ECF-TYPE SIGMA FACTO"/>
    <property type="match status" value="1"/>
</dbReference>
<dbReference type="SUPFAM" id="SSF88946">
    <property type="entry name" value="Sigma2 domain of RNA polymerase sigma factors"/>
    <property type="match status" value="1"/>
</dbReference>
<feature type="domain" description="RNA polymerase sigma factor 70 region 4 type 2" evidence="6">
    <location>
        <begin position="126"/>
        <end position="169"/>
    </location>
</feature>
<dbReference type="InterPro" id="IPR014284">
    <property type="entry name" value="RNA_pol_sigma-70_dom"/>
</dbReference>
<dbReference type="NCBIfam" id="TIGR02985">
    <property type="entry name" value="Sig70_bacteroi1"/>
    <property type="match status" value="1"/>
</dbReference>
<evidence type="ECO:0000259" key="5">
    <source>
        <dbReference type="Pfam" id="PF04542"/>
    </source>
</evidence>
<dbReference type="GO" id="GO:0003677">
    <property type="term" value="F:DNA binding"/>
    <property type="evidence" value="ECO:0007669"/>
    <property type="project" value="InterPro"/>
</dbReference>
<dbReference type="InterPro" id="IPR013325">
    <property type="entry name" value="RNA_pol_sigma_r2"/>
</dbReference>